<evidence type="ECO:0000313" key="8">
    <source>
        <dbReference type="Proteomes" id="UP000198561"/>
    </source>
</evidence>
<evidence type="ECO:0000256" key="4">
    <source>
        <dbReference type="RuleBase" id="RU003357"/>
    </source>
</evidence>
<dbReference type="EMBL" id="FNWQ01000003">
    <property type="protein sequence ID" value="SEH35824.1"/>
    <property type="molecule type" value="Genomic_DNA"/>
</dbReference>
<keyword evidence="3" id="KW-0998">Cell outer membrane</keyword>
<feature type="domain" description="TonB-dependent receptor plug" evidence="6">
    <location>
        <begin position="144"/>
        <end position="245"/>
    </location>
</feature>
<organism evidence="7 8">
    <name type="scientific">Chryseobacterium culicis</name>
    <dbReference type="NCBI Taxonomy" id="680127"/>
    <lineage>
        <taxon>Bacteria</taxon>
        <taxon>Pseudomonadati</taxon>
        <taxon>Bacteroidota</taxon>
        <taxon>Flavobacteriia</taxon>
        <taxon>Flavobacteriales</taxon>
        <taxon>Weeksellaceae</taxon>
        <taxon>Chryseobacterium group</taxon>
        <taxon>Chryseobacterium</taxon>
    </lineage>
</organism>
<dbReference type="STRING" id="680127.SAMN05421593_3179"/>
<comment type="subcellular location">
    <subcellularLocation>
        <location evidence="1 4">Cell outer membrane</location>
    </subcellularLocation>
</comment>
<dbReference type="InterPro" id="IPR036942">
    <property type="entry name" value="Beta-barrel_TonB_sf"/>
</dbReference>
<name>A0A1H6HNR8_CHRCI</name>
<dbReference type="Gene3D" id="2.40.170.20">
    <property type="entry name" value="TonB-dependent receptor, beta-barrel domain"/>
    <property type="match status" value="1"/>
</dbReference>
<dbReference type="Pfam" id="PF00593">
    <property type="entry name" value="TonB_dep_Rec_b-barrel"/>
    <property type="match status" value="1"/>
</dbReference>
<dbReference type="InterPro" id="IPR008969">
    <property type="entry name" value="CarboxyPept-like_regulatory"/>
</dbReference>
<accession>A0A1H6HNR8</accession>
<dbReference type="Pfam" id="PF13715">
    <property type="entry name" value="CarbopepD_reg_2"/>
    <property type="match status" value="1"/>
</dbReference>
<dbReference type="Gene3D" id="2.60.40.1120">
    <property type="entry name" value="Carboxypeptidase-like, regulatory domain"/>
    <property type="match status" value="1"/>
</dbReference>
<dbReference type="SUPFAM" id="SSF56935">
    <property type="entry name" value="Porins"/>
    <property type="match status" value="1"/>
</dbReference>
<dbReference type="GO" id="GO:0009279">
    <property type="term" value="C:cell outer membrane"/>
    <property type="evidence" value="ECO:0007669"/>
    <property type="project" value="UniProtKB-SubCell"/>
</dbReference>
<dbReference type="InterPro" id="IPR010104">
    <property type="entry name" value="TonB_rcpt_bac"/>
</dbReference>
<dbReference type="InterPro" id="IPR012910">
    <property type="entry name" value="Plug_dom"/>
</dbReference>
<comment type="similarity">
    <text evidence="4">Belongs to the TonB-dependent receptor family.</text>
</comment>
<dbReference type="Pfam" id="PF07715">
    <property type="entry name" value="Plug"/>
    <property type="match status" value="1"/>
</dbReference>
<dbReference type="PANTHER" id="PTHR40980">
    <property type="entry name" value="PLUG DOMAIN-CONTAINING PROTEIN"/>
    <property type="match status" value="1"/>
</dbReference>
<dbReference type="Gene3D" id="2.170.130.10">
    <property type="entry name" value="TonB-dependent receptor, plug domain"/>
    <property type="match status" value="1"/>
</dbReference>
<sequence length="952" mass="107591">MICIKNLIYVKMKTKLEKLLTLVLFCFIVFASAQKQFIIGTVLDDSQPLPGATVKIKGLPRTITTDIEGKFTLTDIKDGQYTIQISYIGYESSDITVDLKPEQTVDLGIIKLSQPRKNIDEVVVTGTLKNTEARALNLQKNAINITNVIASDGIGKLPDRNAAETVQRVQGVSIERDQGEGRFVSLRGLPPFWASTTINGNRLPTAEEETTSRATAFDFFPTELISYVHVNKSFTPDMEADGIGGGVNFITKTPPMKTEFKATIGSGYNAKSDKGVYNLGFLYGGRTKDKKFGYLFNFAHFIRNWSTDNFEARRSGDEGVFRLELRDYNGIRKTTGVNTAFEYVLSPKTTFYLKGMYGTLSDDETHYKHRIRFDKFNSTNNTARVELQNIHNLLITELTSVSLGAIHQLNKGKIDWDLSYYDNKFKYGNIPDKQNNSYYVIKYTQSGVGINPDYISDHGNGPRAYWKADGGKLDYKNPDALFGFYSDPNFKMDASQMRFTDLEFYKVFVEEKDKIVAAFNHEINASDKLTLKYGFKYRDKERNARFSDIFYNWSSGTAPLLSDFSQYITKQPNGPKYLSEMNAHIGNTFGPVLSTKGMNQFWYDNQGNLKINTADSEALEYNKALGRNFDVFEKHADAYGMATYKLNDKITLLGGIRLSNTSTKVKGYSVNDDVLTPVENTKNYLAVLPMIHLKYTLNDRANLRFAATRTFSRPNFGDLTPGGTYIEADNEFKGGNPNLNPTYSLNFDLMGEYYFANVGILSGGVFYKSITNPIFQDSFIGNYNGTTGVQFTAPNNGKAAWLGGIELGINKRFDFLPGILQYFGVQLNATFMTSEMEKPGGRKVALPYQAKELYNAQLFFEKKGFNARLAYNYKGKYAVEYAEEDINDSYYGKYSNLDFGGSYQFTKYLTVYADINNILNKPLIYHFGKNEDRPEQVEYYGVRFNLGVKLNF</sequence>
<feature type="domain" description="TonB-dependent receptor-like beta-barrel" evidence="5">
    <location>
        <begin position="478"/>
        <end position="918"/>
    </location>
</feature>
<evidence type="ECO:0000259" key="6">
    <source>
        <dbReference type="Pfam" id="PF07715"/>
    </source>
</evidence>
<evidence type="ECO:0000256" key="2">
    <source>
        <dbReference type="ARBA" id="ARBA00023136"/>
    </source>
</evidence>
<dbReference type="InterPro" id="IPR037066">
    <property type="entry name" value="Plug_dom_sf"/>
</dbReference>
<reference evidence="7 8" key="1">
    <citation type="submission" date="2016-10" db="EMBL/GenBank/DDBJ databases">
        <authorList>
            <person name="de Groot N.N."/>
        </authorList>
    </citation>
    <scope>NUCLEOTIDE SEQUENCE [LARGE SCALE GENOMIC DNA]</scope>
    <source>
        <strain evidence="7 8">DSM 23031</strain>
    </source>
</reference>
<dbReference type="Proteomes" id="UP000198561">
    <property type="component" value="Unassembled WGS sequence"/>
</dbReference>
<evidence type="ECO:0000313" key="7">
    <source>
        <dbReference type="EMBL" id="SEH35824.1"/>
    </source>
</evidence>
<gene>
    <name evidence="7" type="ORF">SAMN05421593_3179</name>
</gene>
<dbReference type="AlphaFoldDB" id="A0A1H6HNR8"/>
<dbReference type="SUPFAM" id="SSF49464">
    <property type="entry name" value="Carboxypeptidase regulatory domain-like"/>
    <property type="match status" value="1"/>
</dbReference>
<protein>
    <submittedName>
        <fullName evidence="7">TonB-dependent receptor</fullName>
    </submittedName>
</protein>
<dbReference type="NCBIfam" id="TIGR01782">
    <property type="entry name" value="TonB-Xanth-Caul"/>
    <property type="match status" value="1"/>
</dbReference>
<proteinExistence type="inferred from homology"/>
<evidence type="ECO:0000256" key="1">
    <source>
        <dbReference type="ARBA" id="ARBA00004442"/>
    </source>
</evidence>
<dbReference type="PANTHER" id="PTHR40980:SF4">
    <property type="entry name" value="TONB-DEPENDENT RECEPTOR-LIKE BETA-BARREL DOMAIN-CONTAINING PROTEIN"/>
    <property type="match status" value="1"/>
</dbReference>
<keyword evidence="7" id="KW-0675">Receptor</keyword>
<keyword evidence="4" id="KW-0798">TonB box</keyword>
<keyword evidence="2 4" id="KW-0472">Membrane</keyword>
<evidence type="ECO:0000259" key="5">
    <source>
        <dbReference type="Pfam" id="PF00593"/>
    </source>
</evidence>
<dbReference type="InterPro" id="IPR000531">
    <property type="entry name" value="Beta-barrel_TonB"/>
</dbReference>
<evidence type="ECO:0000256" key="3">
    <source>
        <dbReference type="ARBA" id="ARBA00023237"/>
    </source>
</evidence>